<dbReference type="InterPro" id="IPR011009">
    <property type="entry name" value="Kinase-like_dom_sf"/>
</dbReference>
<dbReference type="Gene3D" id="3.90.1200.10">
    <property type="match status" value="1"/>
</dbReference>
<evidence type="ECO:0000259" key="1">
    <source>
        <dbReference type="Pfam" id="PF01636"/>
    </source>
</evidence>
<dbReference type="AlphaFoldDB" id="A0A8H4TU83"/>
<dbReference type="SUPFAM" id="SSF56112">
    <property type="entry name" value="Protein kinase-like (PK-like)"/>
    <property type="match status" value="1"/>
</dbReference>
<keyword evidence="3" id="KW-1185">Reference proteome</keyword>
<dbReference type="Pfam" id="PF01636">
    <property type="entry name" value="APH"/>
    <property type="match status" value="1"/>
</dbReference>
<dbReference type="Proteomes" id="UP000622797">
    <property type="component" value="Unassembled WGS sequence"/>
</dbReference>
<sequence>MNIVKLSWQTYGDFIPKGELHGNMPGGISVYIRDVVPGTAFCRVRRQFFSLDIGMEQRLYRTVDDFARFFALAWNNRLAIEQPPGLLNGYHDILDRVSHGLSERLQTMLEEVRRGLPLLFRPSYPMSLQHDDLLENNIHVDETTGRITGIVDWDNAIIAPFGVSFCGAEIVFGVQTLKDWHFHPCHLSLRRRFWEAFYKEVGDISEEDKRSIEVARLFGLFRTYGFEENDRATVHGVFSACLGKGALDCSGRPGRYRRNEQEAASCIVNLSDASTTILAHKNRHSAIRASFHYMRCGSESLTPIRNVA</sequence>
<gene>
    <name evidence="2" type="ORF">FSARC_7918</name>
</gene>
<dbReference type="EMBL" id="JABEXW010000426">
    <property type="protein sequence ID" value="KAF4964136.1"/>
    <property type="molecule type" value="Genomic_DNA"/>
</dbReference>
<reference evidence="2" key="1">
    <citation type="journal article" date="2020" name="BMC Genomics">
        <title>Correction to: Identification and distribution of gene clusters required for synthesis of sphingolipid metabolism inhibitors in diverse species of the filamentous fungus Fusarium.</title>
        <authorList>
            <person name="Kim H.S."/>
            <person name="Lohmar J.M."/>
            <person name="Busman M."/>
            <person name="Brown D.W."/>
            <person name="Naumann T.A."/>
            <person name="Divon H.H."/>
            <person name="Lysoe E."/>
            <person name="Uhlig S."/>
            <person name="Proctor R.H."/>
        </authorList>
    </citation>
    <scope>NUCLEOTIDE SEQUENCE</scope>
    <source>
        <strain evidence="2">NRRL 20472</strain>
    </source>
</reference>
<name>A0A8H4TU83_9HYPO</name>
<organism evidence="2 3">
    <name type="scientific">Fusarium sarcochroum</name>
    <dbReference type="NCBI Taxonomy" id="1208366"/>
    <lineage>
        <taxon>Eukaryota</taxon>
        <taxon>Fungi</taxon>
        <taxon>Dikarya</taxon>
        <taxon>Ascomycota</taxon>
        <taxon>Pezizomycotina</taxon>
        <taxon>Sordariomycetes</taxon>
        <taxon>Hypocreomycetidae</taxon>
        <taxon>Hypocreales</taxon>
        <taxon>Nectriaceae</taxon>
        <taxon>Fusarium</taxon>
        <taxon>Fusarium lateritium species complex</taxon>
    </lineage>
</organism>
<proteinExistence type="predicted"/>
<dbReference type="OrthoDB" id="5598852at2759"/>
<accession>A0A8H4TU83</accession>
<evidence type="ECO:0000313" key="2">
    <source>
        <dbReference type="EMBL" id="KAF4964136.1"/>
    </source>
</evidence>
<comment type="caution">
    <text evidence="2">The sequence shown here is derived from an EMBL/GenBank/DDBJ whole genome shotgun (WGS) entry which is preliminary data.</text>
</comment>
<dbReference type="InterPro" id="IPR002575">
    <property type="entry name" value="Aminoglycoside_PTrfase"/>
</dbReference>
<protein>
    <recommendedName>
        <fullName evidence="1">Aminoglycoside phosphotransferase domain-containing protein</fullName>
    </recommendedName>
</protein>
<reference evidence="2" key="2">
    <citation type="submission" date="2020-05" db="EMBL/GenBank/DDBJ databases">
        <authorList>
            <person name="Kim H.-S."/>
            <person name="Proctor R.H."/>
            <person name="Brown D.W."/>
        </authorList>
    </citation>
    <scope>NUCLEOTIDE SEQUENCE</scope>
    <source>
        <strain evidence="2">NRRL 20472</strain>
    </source>
</reference>
<evidence type="ECO:0000313" key="3">
    <source>
        <dbReference type="Proteomes" id="UP000622797"/>
    </source>
</evidence>
<feature type="domain" description="Aminoglycoside phosphotransferase" evidence="1">
    <location>
        <begin position="70"/>
        <end position="161"/>
    </location>
</feature>